<dbReference type="InterPro" id="IPR050227">
    <property type="entry name" value="Rab"/>
</dbReference>
<comment type="caution">
    <text evidence="3">The sequence shown here is derived from an EMBL/GenBank/DDBJ whole genome shotgun (WGS) entry which is preliminary data.</text>
</comment>
<dbReference type="InterPro" id="IPR001806">
    <property type="entry name" value="Small_GTPase"/>
</dbReference>
<dbReference type="GO" id="GO:0003924">
    <property type="term" value="F:GTPase activity"/>
    <property type="evidence" value="ECO:0007669"/>
    <property type="project" value="InterPro"/>
</dbReference>
<organism evidence="3 4">
    <name type="scientific">Dreissena polymorpha</name>
    <name type="common">Zebra mussel</name>
    <name type="synonym">Mytilus polymorpha</name>
    <dbReference type="NCBI Taxonomy" id="45954"/>
    <lineage>
        <taxon>Eukaryota</taxon>
        <taxon>Metazoa</taxon>
        <taxon>Spiralia</taxon>
        <taxon>Lophotrochozoa</taxon>
        <taxon>Mollusca</taxon>
        <taxon>Bivalvia</taxon>
        <taxon>Autobranchia</taxon>
        <taxon>Heteroconchia</taxon>
        <taxon>Euheterodonta</taxon>
        <taxon>Imparidentia</taxon>
        <taxon>Neoheterodontei</taxon>
        <taxon>Myida</taxon>
        <taxon>Dreissenoidea</taxon>
        <taxon>Dreissenidae</taxon>
        <taxon>Dreissena</taxon>
    </lineage>
</organism>
<dbReference type="NCBIfam" id="TIGR00231">
    <property type="entry name" value="small_GTP"/>
    <property type="match status" value="1"/>
</dbReference>
<dbReference type="FunFam" id="3.40.50.300:FF:000808">
    <property type="entry name" value="Small GTP-binding protein, putative"/>
    <property type="match status" value="1"/>
</dbReference>
<evidence type="ECO:0000313" key="4">
    <source>
        <dbReference type="Proteomes" id="UP000828390"/>
    </source>
</evidence>
<keyword evidence="4" id="KW-1185">Reference proteome</keyword>
<dbReference type="PANTHER" id="PTHR47977">
    <property type="entry name" value="RAS-RELATED PROTEIN RAB"/>
    <property type="match status" value="1"/>
</dbReference>
<gene>
    <name evidence="3" type="ORF">DPMN_106624</name>
</gene>
<dbReference type="SMART" id="SM00175">
    <property type="entry name" value="RAB"/>
    <property type="match status" value="1"/>
</dbReference>
<dbReference type="SMART" id="SM00173">
    <property type="entry name" value="RAS"/>
    <property type="match status" value="1"/>
</dbReference>
<evidence type="ECO:0000256" key="1">
    <source>
        <dbReference type="ARBA" id="ARBA00022741"/>
    </source>
</evidence>
<dbReference type="SMART" id="SM00174">
    <property type="entry name" value="RHO"/>
    <property type="match status" value="1"/>
</dbReference>
<dbReference type="SUPFAM" id="SSF52540">
    <property type="entry name" value="P-loop containing nucleoside triphosphate hydrolases"/>
    <property type="match status" value="1"/>
</dbReference>
<dbReference type="Proteomes" id="UP000828390">
    <property type="component" value="Unassembled WGS sequence"/>
</dbReference>
<dbReference type="GO" id="GO:0005525">
    <property type="term" value="F:GTP binding"/>
    <property type="evidence" value="ECO:0007669"/>
    <property type="project" value="UniProtKB-KW"/>
</dbReference>
<dbReference type="CDD" id="cd00154">
    <property type="entry name" value="Rab"/>
    <property type="match status" value="1"/>
</dbReference>
<dbReference type="Gene3D" id="3.40.50.300">
    <property type="entry name" value="P-loop containing nucleotide triphosphate hydrolases"/>
    <property type="match status" value="1"/>
</dbReference>
<dbReference type="InterPro" id="IPR027417">
    <property type="entry name" value="P-loop_NTPase"/>
</dbReference>
<dbReference type="PROSITE" id="PS51419">
    <property type="entry name" value="RAB"/>
    <property type="match status" value="1"/>
</dbReference>
<keyword evidence="2" id="KW-0342">GTP-binding</keyword>
<evidence type="ECO:0000256" key="2">
    <source>
        <dbReference type="ARBA" id="ARBA00023134"/>
    </source>
</evidence>
<dbReference type="PRINTS" id="PR00449">
    <property type="entry name" value="RASTRNSFRMNG"/>
</dbReference>
<dbReference type="InterPro" id="IPR005225">
    <property type="entry name" value="Small_GTP-bd"/>
</dbReference>
<dbReference type="AlphaFoldDB" id="A0A9D4K5A8"/>
<dbReference type="OrthoDB" id="63533at2759"/>
<reference evidence="3" key="2">
    <citation type="submission" date="2020-11" db="EMBL/GenBank/DDBJ databases">
        <authorList>
            <person name="McCartney M.A."/>
            <person name="Auch B."/>
            <person name="Kono T."/>
            <person name="Mallez S."/>
            <person name="Becker A."/>
            <person name="Gohl D.M."/>
            <person name="Silverstein K.A.T."/>
            <person name="Koren S."/>
            <person name="Bechman K.B."/>
            <person name="Herman A."/>
            <person name="Abrahante J.E."/>
            <person name="Garbe J."/>
        </authorList>
    </citation>
    <scope>NUCLEOTIDE SEQUENCE</scope>
    <source>
        <strain evidence="3">Duluth1</strain>
        <tissue evidence="3">Whole animal</tissue>
    </source>
</reference>
<protein>
    <submittedName>
        <fullName evidence="3">Uncharacterized protein</fullName>
    </submittedName>
</protein>
<accession>A0A9D4K5A8</accession>
<dbReference type="PROSITE" id="PS51421">
    <property type="entry name" value="RAS"/>
    <property type="match status" value="1"/>
</dbReference>
<dbReference type="SMART" id="SM00176">
    <property type="entry name" value="RAN"/>
    <property type="match status" value="1"/>
</dbReference>
<evidence type="ECO:0000313" key="3">
    <source>
        <dbReference type="EMBL" id="KAH3833318.1"/>
    </source>
</evidence>
<dbReference type="Pfam" id="PF00071">
    <property type="entry name" value="Ras"/>
    <property type="match status" value="1"/>
</dbReference>
<sequence>MTTGNHDTLQGTSCMYKLKVVLIGDISVGKTSIALRFVSNSFQDGYRATIGATYISKTAVIDDDVICFQIWDTAGQERYKSLVPMYLRGAHIAFIVYDVTERDSFKSLQWWLDTLQEHGDILKAVVVGNKCDLVSVFDDLEPVTLAQERGLQFATVSAKTGQNIEELFHIMGSRAVSEMKRRENKPTRYDTIALQRSLEISMNSRKRSCCK</sequence>
<keyword evidence="1" id="KW-0547">Nucleotide-binding</keyword>
<name>A0A9D4K5A8_DREPO</name>
<dbReference type="EMBL" id="JAIWYP010000004">
    <property type="protein sequence ID" value="KAH3833318.1"/>
    <property type="molecule type" value="Genomic_DNA"/>
</dbReference>
<reference evidence="3" key="1">
    <citation type="journal article" date="2019" name="bioRxiv">
        <title>The Genome of the Zebra Mussel, Dreissena polymorpha: A Resource for Invasive Species Research.</title>
        <authorList>
            <person name="McCartney M.A."/>
            <person name="Auch B."/>
            <person name="Kono T."/>
            <person name="Mallez S."/>
            <person name="Zhang Y."/>
            <person name="Obille A."/>
            <person name="Becker A."/>
            <person name="Abrahante J.E."/>
            <person name="Garbe J."/>
            <person name="Badalamenti J.P."/>
            <person name="Herman A."/>
            <person name="Mangelson H."/>
            <person name="Liachko I."/>
            <person name="Sullivan S."/>
            <person name="Sone E.D."/>
            <person name="Koren S."/>
            <person name="Silverstein K.A.T."/>
            <person name="Beckman K.B."/>
            <person name="Gohl D.M."/>
        </authorList>
    </citation>
    <scope>NUCLEOTIDE SEQUENCE</scope>
    <source>
        <strain evidence="3">Duluth1</strain>
        <tissue evidence="3">Whole animal</tissue>
    </source>
</reference>
<proteinExistence type="predicted"/>